<feature type="transmembrane region" description="Helical" evidence="1">
    <location>
        <begin position="117"/>
        <end position="138"/>
    </location>
</feature>
<keyword evidence="3" id="KW-1185">Reference proteome</keyword>
<evidence type="ECO:0000256" key="1">
    <source>
        <dbReference type="SAM" id="Phobius"/>
    </source>
</evidence>
<feature type="transmembrane region" description="Helical" evidence="1">
    <location>
        <begin position="59"/>
        <end position="79"/>
    </location>
</feature>
<keyword evidence="1" id="KW-0812">Transmembrane</keyword>
<proteinExistence type="predicted"/>
<gene>
    <name evidence="2" type="ORF">A4V09_24340</name>
</gene>
<organism evidence="2 3">
    <name type="scientific">Blautia pseudococcoides</name>
    <dbReference type="NCBI Taxonomy" id="1796616"/>
    <lineage>
        <taxon>Bacteria</taxon>
        <taxon>Bacillati</taxon>
        <taxon>Bacillota</taxon>
        <taxon>Clostridia</taxon>
        <taxon>Lachnospirales</taxon>
        <taxon>Lachnospiraceae</taxon>
        <taxon>Blautia</taxon>
    </lineage>
</organism>
<dbReference type="EMBL" id="CP015405">
    <property type="protein sequence ID" value="ARE64935.1"/>
    <property type="molecule type" value="Genomic_DNA"/>
</dbReference>
<sequence length="147" mass="16093">MAFGTECLKTSFQMLFSVINLSNINLGQLEIVLTLVGLLSMLASISCTLFLSAKCKDSLTALLVSLVIVLLPIFAYTALGASWISCILPSAGIGLQNNFLYQLANFNYLHIGGMSFWTPYVILISAVIEISIFLFLTVRTYCKHQVA</sequence>
<evidence type="ECO:0000313" key="3">
    <source>
        <dbReference type="Proteomes" id="UP000092574"/>
    </source>
</evidence>
<evidence type="ECO:0008006" key="4">
    <source>
        <dbReference type="Google" id="ProtNLM"/>
    </source>
</evidence>
<name>A0A1V0QER6_9FIRM</name>
<dbReference type="OrthoDB" id="1700423at2"/>
<dbReference type="AlphaFoldDB" id="A0A1V0QER6"/>
<dbReference type="Proteomes" id="UP000092574">
    <property type="component" value="Chromosome"/>
</dbReference>
<reference evidence="2" key="1">
    <citation type="submission" date="2017-04" db="EMBL/GenBank/DDBJ databases">
        <title>Complete Genome Sequences of Twelve Strains of a Stable Defined Moderately Diverse Mouse Microbiota 2 (sDMDMm2).</title>
        <authorList>
            <person name="Uchimura Y."/>
            <person name="Wyss M."/>
            <person name="Brugiroux S."/>
            <person name="Limenitakis J.P."/>
            <person name="Stecher B."/>
            <person name="McCoy K.D."/>
            <person name="Macpherson A.J."/>
        </authorList>
    </citation>
    <scope>NUCLEOTIDE SEQUENCE</scope>
    <source>
        <strain evidence="2">YL58</strain>
    </source>
</reference>
<protein>
    <recommendedName>
        <fullName evidence="4">ABC-2 type transport system permease protein</fullName>
    </recommendedName>
</protein>
<accession>A0A1V0QER6</accession>
<feature type="transmembrane region" description="Helical" evidence="1">
    <location>
        <begin position="31"/>
        <end position="52"/>
    </location>
</feature>
<keyword evidence="1" id="KW-1133">Transmembrane helix</keyword>
<dbReference type="KEGG" id="byl:A4V09_24340"/>
<evidence type="ECO:0000313" key="2">
    <source>
        <dbReference type="EMBL" id="ARE64935.1"/>
    </source>
</evidence>
<keyword evidence="1" id="KW-0472">Membrane</keyword>